<dbReference type="AlphaFoldDB" id="A0A2P0QK28"/>
<evidence type="ECO:0008006" key="2">
    <source>
        <dbReference type="Google" id="ProtNLM"/>
    </source>
</evidence>
<sequence>MHERHGKWYSVYVRFCHWAERGIWDALLETLFELGLTDDWHT</sequence>
<accession>A0A2P0QK28</accession>
<reference evidence="1" key="1">
    <citation type="journal article" date="2018" name="Plasmid">
        <title>Complete sequence of the tumor-inducing plasmid pTiChry5 from the hypervirulent Agrobacterium tumefaciens strain Chry5.</title>
        <authorList>
            <person name="Shao S."/>
            <person name="Zhang X."/>
            <person name="van Heusden G.P.H."/>
            <person name="Hooykaas P.J."/>
        </authorList>
    </citation>
    <scope>NUCLEOTIDE SEQUENCE</scope>
    <source>
        <strain evidence="1">Chry5</strain>
        <plasmid evidence="1">pTiChry5</plasmid>
    </source>
</reference>
<geneLocation type="plasmid" evidence="1">
    <name>pTiChry5</name>
</geneLocation>
<name>A0A2P0QK28_AGRTU</name>
<organism evidence="1">
    <name type="scientific">Agrobacterium tumefaciens</name>
    <dbReference type="NCBI Taxonomy" id="358"/>
    <lineage>
        <taxon>Bacteria</taxon>
        <taxon>Pseudomonadati</taxon>
        <taxon>Pseudomonadota</taxon>
        <taxon>Alphaproteobacteria</taxon>
        <taxon>Hyphomicrobiales</taxon>
        <taxon>Rhizobiaceae</taxon>
        <taxon>Rhizobium/Agrobacterium group</taxon>
        <taxon>Agrobacterium</taxon>
        <taxon>Agrobacterium tumefaciens complex</taxon>
    </lineage>
</organism>
<protein>
    <recommendedName>
        <fullName evidence="2">Transposase</fullName>
    </recommendedName>
</protein>
<gene>
    <name evidence="1" type="ORF">AgrTiChry5_225</name>
</gene>
<evidence type="ECO:0000313" key="1">
    <source>
        <dbReference type="EMBL" id="ARU12625.1"/>
    </source>
</evidence>
<keyword evidence="1" id="KW-0614">Plasmid</keyword>
<proteinExistence type="predicted"/>
<dbReference type="EMBL" id="KX388536">
    <property type="protein sequence ID" value="ARU12625.1"/>
    <property type="molecule type" value="Genomic_DNA"/>
</dbReference>